<sequence>MELAGAGYARAKPANESCLPRSSSLMSLAACMPSSFRFFSICLLRARAARSSADEAQPMAIARTAWLATRGSTVLFACSRLVVGRKWRRARAMSRTRALSAIVTRRLMTRLYSQRVGCRQPDLEFFKV</sequence>
<accession>A0A9P0TH46</accession>
<evidence type="ECO:0000313" key="1">
    <source>
        <dbReference type="EMBL" id="CAH4029166.1"/>
    </source>
</evidence>
<reference evidence="1" key="1">
    <citation type="submission" date="2022-05" db="EMBL/GenBank/DDBJ databases">
        <authorList>
            <person name="Okamura Y."/>
        </authorList>
    </citation>
    <scope>NUCLEOTIDE SEQUENCE</scope>
</reference>
<keyword evidence="2" id="KW-1185">Reference proteome</keyword>
<dbReference type="Proteomes" id="UP001152562">
    <property type="component" value="Unassembled WGS sequence"/>
</dbReference>
<gene>
    <name evidence="1" type="ORF">PIBRA_LOCUS5945</name>
</gene>
<name>A0A9P0TH46_PIEBR</name>
<evidence type="ECO:0000313" key="2">
    <source>
        <dbReference type="Proteomes" id="UP001152562"/>
    </source>
</evidence>
<dbReference type="AlphaFoldDB" id="A0A9P0TH46"/>
<dbReference type="EMBL" id="CALOZG010000006">
    <property type="protein sequence ID" value="CAH4029166.1"/>
    <property type="molecule type" value="Genomic_DNA"/>
</dbReference>
<organism evidence="1 2">
    <name type="scientific">Pieris brassicae</name>
    <name type="common">White butterfly</name>
    <name type="synonym">Large white butterfly</name>
    <dbReference type="NCBI Taxonomy" id="7116"/>
    <lineage>
        <taxon>Eukaryota</taxon>
        <taxon>Metazoa</taxon>
        <taxon>Ecdysozoa</taxon>
        <taxon>Arthropoda</taxon>
        <taxon>Hexapoda</taxon>
        <taxon>Insecta</taxon>
        <taxon>Pterygota</taxon>
        <taxon>Neoptera</taxon>
        <taxon>Endopterygota</taxon>
        <taxon>Lepidoptera</taxon>
        <taxon>Glossata</taxon>
        <taxon>Ditrysia</taxon>
        <taxon>Papilionoidea</taxon>
        <taxon>Pieridae</taxon>
        <taxon>Pierinae</taxon>
        <taxon>Pieris</taxon>
    </lineage>
</organism>
<protein>
    <submittedName>
        <fullName evidence="1">Uncharacterized protein</fullName>
    </submittedName>
</protein>
<comment type="caution">
    <text evidence="1">The sequence shown here is derived from an EMBL/GenBank/DDBJ whole genome shotgun (WGS) entry which is preliminary data.</text>
</comment>
<proteinExistence type="predicted"/>